<sequence length="784" mass="83898">MRAYQRARPAAASSAISLCADIFPVSAAGVEALRRQQQPPLGRRQGPGGPLPSEIQRVQQLSVADLKSLVQSKGWHKAAGGDIGLAGAGRTREAILSDIVRKLVLEEQVKSSPATPSASSFRSSRWGRPAWGSESSTSSPSSGAAQMLQWLTDSTDLPCSKSTRWGSWTIPLRPVFRYKPIEISGEPCISVVASHEAIPPPDLHLGALPACAKDAERNVELIKGLQVMMLAGTGRPPSGGSIVGLKGRLGAAGLREWLMGVCTSEDTKRLISQASDDEVLWEVQPNRGGGSLTFLGSRLQPKLSASNTEQLSRLSVSQDPSWLMRACVLPPGERQSLVDGELGRLQRVSTEILGTLFPSGWERASSSQAESLGRSFSVFPQPSAVVGGGVRVKSVGKALWGAMTRTGLYQYEPTMGRQLAAFGVVLSRNPSPAEMRQAERTFSELSDILGELGLEVSAPGVASAGSVVEALDLAKKVGAQVVVFFATADAQGLYHTAKRECMLRKAPKLHHLASQWIDLQREKHDFYALASIGLGICGKLGHTPYVLDSDAGQKNQLLVGMDVCHYPDPKAAGQMMHVVAGHLQGSDGGVESSWLYAGHIDGESIPPVVYRTLLTSEACSGRQVTIHRDGRFTDIEKKFLAEHAKEVGVEGGGFTLVEVVKHAAGSPRLYSGRDNAPPGSFLRLSSSEGLLVAGDSRCAGTRNPLLLRVVEQPGGPNVEQAAKDIYRMSLVTYSNLWTKPRLPATTRAADAAAYFHASTGTHAMLRSGESSEALRFLGRQQYWL</sequence>
<accession>A0A813J4X6</accession>
<dbReference type="Proteomes" id="UP000626109">
    <property type="component" value="Unassembled WGS sequence"/>
</dbReference>
<dbReference type="Proteomes" id="UP000654075">
    <property type="component" value="Unassembled WGS sequence"/>
</dbReference>
<organism evidence="4 5">
    <name type="scientific">Polarella glacialis</name>
    <name type="common">Dinoflagellate</name>
    <dbReference type="NCBI Taxonomy" id="89957"/>
    <lineage>
        <taxon>Eukaryota</taxon>
        <taxon>Sar</taxon>
        <taxon>Alveolata</taxon>
        <taxon>Dinophyceae</taxon>
        <taxon>Suessiales</taxon>
        <taxon>Suessiaceae</taxon>
        <taxon>Polarella</taxon>
    </lineage>
</organism>
<keyword evidence="6" id="KW-1185">Reference proteome</keyword>
<evidence type="ECO:0000256" key="1">
    <source>
        <dbReference type="SAM" id="MobiDB-lite"/>
    </source>
</evidence>
<dbReference type="GO" id="GO:0003676">
    <property type="term" value="F:nucleic acid binding"/>
    <property type="evidence" value="ECO:0007669"/>
    <property type="project" value="InterPro"/>
</dbReference>
<dbReference type="SUPFAM" id="SSF53098">
    <property type="entry name" value="Ribonuclease H-like"/>
    <property type="match status" value="1"/>
</dbReference>
<dbReference type="EMBL" id="CAJNNV010007325">
    <property type="protein sequence ID" value="CAE8594773.1"/>
    <property type="molecule type" value="Genomic_DNA"/>
</dbReference>
<gene>
    <name evidence="3" type="ORF">PGLA1383_LOCUS13296</name>
    <name evidence="4" type="ORF">PGLA2088_LOCUS15074</name>
</gene>
<proteinExistence type="predicted"/>
<feature type="compositionally biased region" description="Low complexity" evidence="1">
    <location>
        <begin position="133"/>
        <end position="142"/>
    </location>
</feature>
<reference evidence="4" key="1">
    <citation type="submission" date="2021-02" db="EMBL/GenBank/DDBJ databases">
        <authorList>
            <person name="Dougan E. K."/>
            <person name="Rhodes N."/>
            <person name="Thang M."/>
            <person name="Chan C."/>
        </authorList>
    </citation>
    <scope>NUCLEOTIDE SEQUENCE</scope>
</reference>
<evidence type="ECO:0000313" key="5">
    <source>
        <dbReference type="Proteomes" id="UP000626109"/>
    </source>
</evidence>
<dbReference type="Gene3D" id="3.30.420.10">
    <property type="entry name" value="Ribonuclease H-like superfamily/Ribonuclease H"/>
    <property type="match status" value="1"/>
</dbReference>
<evidence type="ECO:0000259" key="2">
    <source>
        <dbReference type="SMART" id="SM00950"/>
    </source>
</evidence>
<name>A0A813J4X6_POLGL</name>
<dbReference type="AlphaFoldDB" id="A0A813J4X6"/>
<feature type="domain" description="Piwi" evidence="2">
    <location>
        <begin position="481"/>
        <end position="761"/>
    </location>
</feature>
<protein>
    <recommendedName>
        <fullName evidence="2">Piwi domain-containing protein</fullName>
    </recommendedName>
</protein>
<comment type="caution">
    <text evidence="4">The sequence shown here is derived from an EMBL/GenBank/DDBJ whole genome shotgun (WGS) entry which is preliminary data.</text>
</comment>
<dbReference type="InterPro" id="IPR003165">
    <property type="entry name" value="Piwi"/>
</dbReference>
<dbReference type="SMART" id="SM00950">
    <property type="entry name" value="Piwi"/>
    <property type="match status" value="1"/>
</dbReference>
<evidence type="ECO:0000313" key="3">
    <source>
        <dbReference type="EMBL" id="CAE8594773.1"/>
    </source>
</evidence>
<dbReference type="EMBL" id="CAJNNW010018431">
    <property type="protein sequence ID" value="CAE8662886.1"/>
    <property type="molecule type" value="Genomic_DNA"/>
</dbReference>
<evidence type="ECO:0000313" key="4">
    <source>
        <dbReference type="EMBL" id="CAE8662886.1"/>
    </source>
</evidence>
<dbReference type="InterPro" id="IPR012337">
    <property type="entry name" value="RNaseH-like_sf"/>
</dbReference>
<feature type="compositionally biased region" description="Polar residues" evidence="1">
    <location>
        <begin position="113"/>
        <end position="123"/>
    </location>
</feature>
<evidence type="ECO:0000313" key="6">
    <source>
        <dbReference type="Proteomes" id="UP000654075"/>
    </source>
</evidence>
<feature type="region of interest" description="Disordered" evidence="1">
    <location>
        <begin position="113"/>
        <end position="145"/>
    </location>
</feature>
<dbReference type="InterPro" id="IPR036397">
    <property type="entry name" value="RNaseH_sf"/>
</dbReference>